<dbReference type="Gene3D" id="3.10.180.10">
    <property type="entry name" value="2,3-Dihydroxybiphenyl 1,2-Dioxygenase, domain 1"/>
    <property type="match status" value="1"/>
</dbReference>
<dbReference type="CDD" id="cd06587">
    <property type="entry name" value="VOC"/>
    <property type="match status" value="1"/>
</dbReference>
<gene>
    <name evidence="2" type="ORF">J5Y03_08515</name>
</gene>
<proteinExistence type="predicted"/>
<evidence type="ECO:0000313" key="3">
    <source>
        <dbReference type="Proteomes" id="UP000682134"/>
    </source>
</evidence>
<evidence type="ECO:0000259" key="1">
    <source>
        <dbReference type="PROSITE" id="PS51819"/>
    </source>
</evidence>
<comment type="caution">
    <text evidence="2">The sequence shown here is derived from an EMBL/GenBank/DDBJ whole genome shotgun (WGS) entry which is preliminary data.</text>
</comment>
<dbReference type="SUPFAM" id="SSF54593">
    <property type="entry name" value="Glyoxalase/Bleomycin resistance protein/Dihydroxybiphenyl dioxygenase"/>
    <property type="match status" value="1"/>
</dbReference>
<organism evidence="2 3">
    <name type="scientific">Gottfriedia endophytica</name>
    <dbReference type="NCBI Taxonomy" id="2820819"/>
    <lineage>
        <taxon>Bacteria</taxon>
        <taxon>Bacillati</taxon>
        <taxon>Bacillota</taxon>
        <taxon>Bacilli</taxon>
        <taxon>Bacillales</taxon>
        <taxon>Bacillaceae</taxon>
        <taxon>Gottfriedia</taxon>
    </lineage>
</organism>
<protein>
    <submittedName>
        <fullName evidence="2">VOC family protein</fullName>
    </submittedName>
</protein>
<keyword evidence="3" id="KW-1185">Reference proteome</keyword>
<dbReference type="InterPro" id="IPR029068">
    <property type="entry name" value="Glyas_Bleomycin-R_OHBP_Dase"/>
</dbReference>
<reference evidence="2" key="1">
    <citation type="submission" date="2021-04" db="EMBL/GenBank/DDBJ databases">
        <title>Genome seq and assembly of Bacillus sp.</title>
        <authorList>
            <person name="Chhetri G."/>
        </authorList>
    </citation>
    <scope>NUCLEOTIDE SEQUENCE</scope>
    <source>
        <strain evidence="2">RG28</strain>
    </source>
</reference>
<evidence type="ECO:0000313" key="2">
    <source>
        <dbReference type="EMBL" id="MBP0725232.1"/>
    </source>
</evidence>
<feature type="domain" description="VOC" evidence="1">
    <location>
        <begin position="5"/>
        <end position="129"/>
    </location>
</feature>
<dbReference type="Proteomes" id="UP000682134">
    <property type="component" value="Unassembled WGS sequence"/>
</dbReference>
<dbReference type="PROSITE" id="PS51819">
    <property type="entry name" value="VOC"/>
    <property type="match status" value="1"/>
</dbReference>
<accession>A0A940NJE5</accession>
<sequence>MKNAKLYETHVYTRNLENAISFYQKLDLELAYVINERRVAFFWLGDEAIKEQMLGVWEIPAEEFRRSHFAFYVTYEELVKVPEFLAQKGIQLNPSFGLDPTEPIVHTWMPAASYYFSDLDGNSLEYVTVLDGEPKPEIGAVHLSTWRNAINKVGNR</sequence>
<dbReference type="InterPro" id="IPR037523">
    <property type="entry name" value="VOC_core"/>
</dbReference>
<dbReference type="AlphaFoldDB" id="A0A940NJE5"/>
<dbReference type="RefSeq" id="WP_209404584.1">
    <property type="nucleotide sequence ID" value="NZ_JAGIYQ010000005.1"/>
</dbReference>
<dbReference type="EMBL" id="JAGIYQ010000005">
    <property type="protein sequence ID" value="MBP0725232.1"/>
    <property type="molecule type" value="Genomic_DNA"/>
</dbReference>
<name>A0A940NJE5_9BACI</name>